<dbReference type="Pfam" id="PF07727">
    <property type="entry name" value="RVT_2"/>
    <property type="match status" value="1"/>
</dbReference>
<dbReference type="PANTHER" id="PTHR11439:SF467">
    <property type="entry name" value="INTEGRASE CATALYTIC DOMAIN-CONTAINING PROTEIN"/>
    <property type="match status" value="1"/>
</dbReference>
<dbReference type="InterPro" id="IPR043502">
    <property type="entry name" value="DNA/RNA_pol_sf"/>
</dbReference>
<evidence type="ECO:0000313" key="4">
    <source>
        <dbReference type="EMBL" id="POM61105.1"/>
    </source>
</evidence>
<dbReference type="CDD" id="cd09272">
    <property type="entry name" value="RNase_HI_RT_Ty1"/>
    <property type="match status" value="1"/>
</dbReference>
<dbReference type="Proteomes" id="UP000237271">
    <property type="component" value="Unassembled WGS sequence"/>
</dbReference>
<dbReference type="SUPFAM" id="SSF56672">
    <property type="entry name" value="DNA/RNA polymerases"/>
    <property type="match status" value="1"/>
</dbReference>
<protein>
    <submittedName>
        <fullName evidence="4">Integrase catalytic core protein</fullName>
    </submittedName>
</protein>
<comment type="caution">
    <text evidence="4">The sequence shown here is derived from an EMBL/GenBank/DDBJ whole genome shotgun (WGS) entry which is preliminary data.</text>
</comment>
<feature type="domain" description="Reverse transcriptase Ty1/copia-type" evidence="2">
    <location>
        <begin position="260"/>
        <end position="486"/>
    </location>
</feature>
<dbReference type="PANTHER" id="PTHR11439">
    <property type="entry name" value="GAG-POL-RELATED RETROTRANSPOSON"/>
    <property type="match status" value="1"/>
</dbReference>
<dbReference type="OrthoDB" id="1165052at2759"/>
<feature type="region of interest" description="Disordered" evidence="1">
    <location>
        <begin position="66"/>
        <end position="143"/>
    </location>
</feature>
<feature type="compositionally biased region" description="Low complexity" evidence="1">
    <location>
        <begin position="90"/>
        <end position="100"/>
    </location>
</feature>
<proteinExistence type="predicted"/>
<sequence>MQCIKVFGCSGYVHITEQYRDKLDARARLCMYLGVPDHKKGYRLMDINTHVIVYSRDVIFKEDEFPPLTGLTSTSEPTQPMRRQPPAATPTPVSVPTAPAIALAPESELEDEPVSESVATPSPTSAPAMRTAPSTANKRVLPSLREAIDRTAIHYSFRTETDSDPPHNSAPKRPRLTAEATEKCLNSEKACDVTLNSEEDIHEQEQRQHLLYTLLAIRYVSEPTTYRDAMKSSHANQWHLAAKSEYKSLMDNNTWVTEVLSSRWVFVVKYTGTGPIDRFKARLVIKGNLASTYDDSFSPVIRMEVLRLLLTIAALLDLEVHQMDVKTAFLNGYLEEEIYMAQPEGFKTPGKEHLVCKLLKSLYGLKQAPRDWYQTLSAFLENLGFLKLIKDRCVFRRTVGNVTCFIAVYVDDLLIIAPTPALVSKLKSALKKRFSMSDLGEVKYLLGWSIQRDRKNRTIFIHQHKYATKVIDRFSDYIPYPIATPAERNAKLSVSSQPSSEQEKDAMSSIPYRQAVGSVMYLMVGTRPDMAFYMREVSQFLANPGMEHWKAVIRGLKYLSGTKEYGLLLGGSSDITSENLADQLVAYSDSDYANCPDTRRSVGGYVTMLASSPISWLSRKHHTVVLSTTEAEYIALCHCMQEMIFLKILLKEL</sequence>
<name>A0A2P4X6C4_9STRA</name>
<reference evidence="4 5" key="1">
    <citation type="journal article" date="2017" name="Genome Biol. Evol.">
        <title>Phytophthora megakarya and P. palmivora, closely related causal agents of cacao black pod rot, underwent increases in genome sizes and gene numbers by different mechanisms.</title>
        <authorList>
            <person name="Ali S.S."/>
            <person name="Shao J."/>
            <person name="Lary D.J."/>
            <person name="Kronmiller B."/>
            <person name="Shen D."/>
            <person name="Strem M.D."/>
            <person name="Amoako-Attah I."/>
            <person name="Akrofi A.Y."/>
            <person name="Begoude B.A."/>
            <person name="Ten Hoopen G.M."/>
            <person name="Coulibaly K."/>
            <person name="Kebe B.I."/>
            <person name="Melnick R.L."/>
            <person name="Guiltinan M.J."/>
            <person name="Tyler B.M."/>
            <person name="Meinhardt L.W."/>
            <person name="Bailey B.A."/>
        </authorList>
    </citation>
    <scope>NUCLEOTIDE SEQUENCE [LARGE SCALE GENOMIC DNA]</scope>
    <source>
        <strain evidence="5">sbr112.9</strain>
    </source>
</reference>
<dbReference type="EMBL" id="NCKW01016314">
    <property type="protein sequence ID" value="POM61105.1"/>
    <property type="molecule type" value="Genomic_DNA"/>
</dbReference>
<feature type="domain" description="Retroviral polymerase SH3-like" evidence="3">
    <location>
        <begin position="9"/>
        <end position="68"/>
    </location>
</feature>
<accession>A0A2P4X6C4</accession>
<keyword evidence="5" id="KW-1185">Reference proteome</keyword>
<evidence type="ECO:0000259" key="2">
    <source>
        <dbReference type="Pfam" id="PF07727"/>
    </source>
</evidence>
<evidence type="ECO:0000256" key="1">
    <source>
        <dbReference type="SAM" id="MobiDB-lite"/>
    </source>
</evidence>
<feature type="non-terminal residue" evidence="4">
    <location>
        <position position="653"/>
    </location>
</feature>
<evidence type="ECO:0000313" key="5">
    <source>
        <dbReference type="Proteomes" id="UP000237271"/>
    </source>
</evidence>
<dbReference type="Pfam" id="PF25597">
    <property type="entry name" value="SH3_retrovirus"/>
    <property type="match status" value="1"/>
</dbReference>
<dbReference type="InterPro" id="IPR013103">
    <property type="entry name" value="RVT_2"/>
</dbReference>
<dbReference type="InterPro" id="IPR057670">
    <property type="entry name" value="SH3_retrovirus"/>
</dbReference>
<evidence type="ECO:0000259" key="3">
    <source>
        <dbReference type="Pfam" id="PF25597"/>
    </source>
</evidence>
<organism evidence="4 5">
    <name type="scientific">Phytophthora palmivora</name>
    <dbReference type="NCBI Taxonomy" id="4796"/>
    <lineage>
        <taxon>Eukaryota</taxon>
        <taxon>Sar</taxon>
        <taxon>Stramenopiles</taxon>
        <taxon>Oomycota</taxon>
        <taxon>Peronosporomycetes</taxon>
        <taxon>Peronosporales</taxon>
        <taxon>Peronosporaceae</taxon>
        <taxon>Phytophthora</taxon>
    </lineage>
</organism>
<dbReference type="AlphaFoldDB" id="A0A2P4X6C4"/>
<gene>
    <name evidence="4" type="ORF">PHPALM_29932</name>
</gene>